<dbReference type="AlphaFoldDB" id="A0A9D4U5D3"/>
<proteinExistence type="predicted"/>
<evidence type="ECO:0000313" key="3">
    <source>
        <dbReference type="Proteomes" id="UP000886520"/>
    </source>
</evidence>
<dbReference type="EMBL" id="JABFUD020000024">
    <property type="protein sequence ID" value="KAI5060541.1"/>
    <property type="molecule type" value="Genomic_DNA"/>
</dbReference>
<accession>A0A9D4U5D3</accession>
<sequence length="431" mass="49317">MGAIVAECGDAESFSIFAREYLATLQAQNVLNQQGFTNPCPGAQHTLTYLIQINAAYLVIADCIIGHVLPMMLITHVKNEIGDRFGVDGHDFSDQGEIGAMLIQIMKQFNENSPLDSKEKEMSLIETRCEELKGLLHEKEKRIKYLEASRRRARDQLENKMVSLPGSIDTLCSRDMSASSLMKKIEAKIDQILWNLLESHRYRTYLPYFESCGFQTHKVQAGRFGFQTTIVCTHCEEKEKDVQDVILRILKKAKDKFIRNRYGPNAVLKTTQLIEAIKKFDRLRLDRNFYAHLFESDTPANRRAQRAVLSDLQEMLQSNKTVASLRLQGMEPLLRLEVDSRLHMLHAFRGRCKVLKFLTNVETLAKHVYDLVYISDNNVLCEVGQSSRHSYWSDGGRPSAWLQLGTHMLFEDYTLHMLQGDECNIGRYAAG</sequence>
<feature type="coiled-coil region" evidence="1">
    <location>
        <begin position="115"/>
        <end position="156"/>
    </location>
</feature>
<gene>
    <name evidence="2" type="ORF">GOP47_0024961</name>
</gene>
<comment type="caution">
    <text evidence="2">The sequence shown here is derived from an EMBL/GenBank/DDBJ whole genome shotgun (WGS) entry which is preliminary data.</text>
</comment>
<organism evidence="2 3">
    <name type="scientific">Adiantum capillus-veneris</name>
    <name type="common">Maidenhair fern</name>
    <dbReference type="NCBI Taxonomy" id="13818"/>
    <lineage>
        <taxon>Eukaryota</taxon>
        <taxon>Viridiplantae</taxon>
        <taxon>Streptophyta</taxon>
        <taxon>Embryophyta</taxon>
        <taxon>Tracheophyta</taxon>
        <taxon>Polypodiopsida</taxon>
        <taxon>Polypodiidae</taxon>
        <taxon>Polypodiales</taxon>
        <taxon>Pteridineae</taxon>
        <taxon>Pteridaceae</taxon>
        <taxon>Vittarioideae</taxon>
        <taxon>Adiantum</taxon>
    </lineage>
</organism>
<evidence type="ECO:0000256" key="1">
    <source>
        <dbReference type="SAM" id="Coils"/>
    </source>
</evidence>
<dbReference type="Proteomes" id="UP000886520">
    <property type="component" value="Chromosome 24"/>
</dbReference>
<name>A0A9D4U5D3_ADICA</name>
<keyword evidence="3" id="KW-1185">Reference proteome</keyword>
<dbReference type="OrthoDB" id="10641715at2759"/>
<evidence type="ECO:0000313" key="2">
    <source>
        <dbReference type="EMBL" id="KAI5060541.1"/>
    </source>
</evidence>
<protein>
    <submittedName>
        <fullName evidence="2">Uncharacterized protein</fullName>
    </submittedName>
</protein>
<reference evidence="2" key="1">
    <citation type="submission" date="2021-01" db="EMBL/GenBank/DDBJ databases">
        <title>Adiantum capillus-veneris genome.</title>
        <authorList>
            <person name="Fang Y."/>
            <person name="Liao Q."/>
        </authorList>
    </citation>
    <scope>NUCLEOTIDE SEQUENCE</scope>
    <source>
        <strain evidence="2">H3</strain>
        <tissue evidence="2">Leaf</tissue>
    </source>
</reference>
<keyword evidence="1" id="KW-0175">Coiled coil</keyword>